<dbReference type="GO" id="GO:0004802">
    <property type="term" value="F:transketolase activity"/>
    <property type="evidence" value="ECO:0007669"/>
    <property type="project" value="UniProtKB-EC"/>
</dbReference>
<dbReference type="PROSITE" id="PS00801">
    <property type="entry name" value="TRANSKETOLASE_1"/>
    <property type="match status" value="1"/>
</dbReference>
<accession>F5YN46</accession>
<reference evidence="6 7" key="2">
    <citation type="journal article" date="2011" name="ISME J.">
        <title>RNA-seq reveals cooperative metabolic interactions between two termite-gut spirochete species in co-culture.</title>
        <authorList>
            <person name="Rosenthal A.Z."/>
            <person name="Matson E.G."/>
            <person name="Eldar A."/>
            <person name="Leadbetter J.R."/>
        </authorList>
    </citation>
    <scope>NUCLEOTIDE SEQUENCE [LARGE SCALE GENOMIC DNA]</scope>
    <source>
        <strain evidence="7">ATCC BAA-887 / DSM 12427 / ZAS-2</strain>
    </source>
</reference>
<feature type="domain" description="Transketolase N-terminal" evidence="5">
    <location>
        <begin position="24"/>
        <end position="275"/>
    </location>
</feature>
<dbReference type="eggNOG" id="COG3959">
    <property type="taxonomic scope" value="Bacteria"/>
</dbReference>
<dbReference type="AlphaFoldDB" id="F5YN46"/>
<dbReference type="RefSeq" id="WP_015709669.1">
    <property type="nucleotide sequence ID" value="NC_015578.1"/>
</dbReference>
<dbReference type="EC" id="2.2.1.1" evidence="6"/>
<sequence length="278" mass="30941">MKNDLDKIAINLRRKIIKLCWLGKGGHITSSLSALDILITLYFGDILQFNNQDPEMEERDRFILSKGHAALALYNVLCEAGFFQWNSLMTFCKPGTIFGAEPTPKIPGIEGATGSLGHGLSFGVGIALSAKLKKASHLTYVLTGDGECQEGCIWEAAMSITNFKLNNLIWIIDYNGRQVNGRISEVMNIDPLDKKLEAFGFDVVSANGHNYNDLISVLKVDKFNLPIKPRAIILHTIKGKGIPLCEDKENWHGRVPIEEELNIIIEQLGITKKDFEEL</sequence>
<protein>
    <submittedName>
        <fullName evidence="6">Transketolase</fullName>
        <ecNumber evidence="6">2.2.1.1</ecNumber>
    </submittedName>
</protein>
<dbReference type="SUPFAM" id="SSF52518">
    <property type="entry name" value="Thiamin diphosphate-binding fold (THDP-binding)"/>
    <property type="match status" value="1"/>
</dbReference>
<dbReference type="InterPro" id="IPR049557">
    <property type="entry name" value="Transketolase_CS"/>
</dbReference>
<organism evidence="6 7">
    <name type="scientific">Treponema primitia (strain ATCC BAA-887 / DSM 12427 / ZAS-2)</name>
    <dbReference type="NCBI Taxonomy" id="545694"/>
    <lineage>
        <taxon>Bacteria</taxon>
        <taxon>Pseudomonadati</taxon>
        <taxon>Spirochaetota</taxon>
        <taxon>Spirochaetia</taxon>
        <taxon>Spirochaetales</taxon>
        <taxon>Treponemataceae</taxon>
        <taxon>Treponema</taxon>
    </lineage>
</organism>
<dbReference type="Proteomes" id="UP000009223">
    <property type="component" value="Chromosome"/>
</dbReference>
<dbReference type="Pfam" id="PF00456">
    <property type="entry name" value="Transketolase_N"/>
    <property type="match status" value="1"/>
</dbReference>
<dbReference type="CDD" id="cd02012">
    <property type="entry name" value="TPP_TK"/>
    <property type="match status" value="1"/>
</dbReference>
<dbReference type="STRING" id="545694.TREPR_0334"/>
<proteinExistence type="predicted"/>
<name>F5YN46_TREPZ</name>
<evidence type="ECO:0000313" key="6">
    <source>
        <dbReference type="EMBL" id="AEF85178.1"/>
    </source>
</evidence>
<dbReference type="EMBL" id="CP001843">
    <property type="protein sequence ID" value="AEF85178.1"/>
    <property type="molecule type" value="Genomic_DNA"/>
</dbReference>
<gene>
    <name evidence="6" type="ordered locus">TREPR_0334</name>
</gene>
<reference evidence="7" key="1">
    <citation type="submission" date="2009-12" db="EMBL/GenBank/DDBJ databases">
        <title>Complete sequence of Treponema primitia strain ZAS-2.</title>
        <authorList>
            <person name="Tetu S.G."/>
            <person name="Matson E."/>
            <person name="Ren Q."/>
            <person name="Seshadri R."/>
            <person name="Elbourne L."/>
            <person name="Hassan K.A."/>
            <person name="Durkin A."/>
            <person name="Radune D."/>
            <person name="Mohamoud Y."/>
            <person name="Shay R."/>
            <person name="Jin S."/>
            <person name="Zhang X."/>
            <person name="Lucey K."/>
            <person name="Ballor N.R."/>
            <person name="Ottesen E."/>
            <person name="Rosenthal R."/>
            <person name="Allen A."/>
            <person name="Leadbetter J.R."/>
            <person name="Paulsen I.T."/>
        </authorList>
    </citation>
    <scope>NUCLEOTIDE SEQUENCE [LARGE SCALE GENOMIC DNA]</scope>
    <source>
        <strain evidence="7">ATCC BAA-887 / DSM 12427 / ZAS-2</strain>
    </source>
</reference>
<keyword evidence="7" id="KW-1185">Reference proteome</keyword>
<keyword evidence="2 6" id="KW-0808">Transferase</keyword>
<keyword evidence="4" id="KW-0786">Thiamine pyrophosphate</keyword>
<dbReference type="Gene3D" id="3.40.50.970">
    <property type="match status" value="1"/>
</dbReference>
<dbReference type="PANTHER" id="PTHR47514:SF2">
    <property type="entry name" value="TRANSKETOLASE"/>
    <property type="match status" value="1"/>
</dbReference>
<evidence type="ECO:0000256" key="1">
    <source>
        <dbReference type="ARBA" id="ARBA00001964"/>
    </source>
</evidence>
<evidence type="ECO:0000313" key="7">
    <source>
        <dbReference type="Proteomes" id="UP000009223"/>
    </source>
</evidence>
<dbReference type="HOGENOM" id="CLU_009227_4_1_12"/>
<dbReference type="OrthoDB" id="8732661at2"/>
<evidence type="ECO:0000259" key="5">
    <source>
        <dbReference type="Pfam" id="PF00456"/>
    </source>
</evidence>
<evidence type="ECO:0000256" key="2">
    <source>
        <dbReference type="ARBA" id="ARBA00022679"/>
    </source>
</evidence>
<dbReference type="KEGG" id="tpi:TREPR_0334"/>
<dbReference type="PANTHER" id="PTHR47514">
    <property type="entry name" value="TRANSKETOLASE N-TERMINAL SECTION-RELATED"/>
    <property type="match status" value="1"/>
</dbReference>
<comment type="cofactor">
    <cofactor evidence="1">
        <name>thiamine diphosphate</name>
        <dbReference type="ChEBI" id="CHEBI:58937"/>
    </cofactor>
</comment>
<evidence type="ECO:0000256" key="3">
    <source>
        <dbReference type="ARBA" id="ARBA00022723"/>
    </source>
</evidence>
<dbReference type="InterPro" id="IPR005474">
    <property type="entry name" value="Transketolase_N"/>
</dbReference>
<dbReference type="GO" id="GO:0046872">
    <property type="term" value="F:metal ion binding"/>
    <property type="evidence" value="ECO:0007669"/>
    <property type="project" value="UniProtKB-KW"/>
</dbReference>
<evidence type="ECO:0000256" key="4">
    <source>
        <dbReference type="ARBA" id="ARBA00023052"/>
    </source>
</evidence>
<dbReference type="InterPro" id="IPR029061">
    <property type="entry name" value="THDP-binding"/>
</dbReference>
<keyword evidence="3" id="KW-0479">Metal-binding</keyword>